<dbReference type="InterPro" id="IPR008613">
    <property type="entry name" value="Excalibur_Ca-bd_domain"/>
</dbReference>
<dbReference type="Pfam" id="PF05901">
    <property type="entry name" value="Excalibur"/>
    <property type="match status" value="1"/>
</dbReference>
<protein>
    <submittedName>
        <fullName evidence="4">Excalibur calcium-binding domain-containing protein</fullName>
    </submittedName>
</protein>
<feature type="domain" description="Excalibur calcium-binding" evidence="3">
    <location>
        <begin position="95"/>
        <end position="119"/>
    </location>
</feature>
<evidence type="ECO:0000256" key="1">
    <source>
        <dbReference type="SAM" id="MobiDB-lite"/>
    </source>
</evidence>
<keyword evidence="2" id="KW-1133">Transmembrane helix</keyword>
<keyword evidence="5" id="KW-1185">Reference proteome</keyword>
<keyword evidence="2" id="KW-0472">Membrane</keyword>
<evidence type="ECO:0000313" key="4">
    <source>
        <dbReference type="EMBL" id="SDX10206.1"/>
    </source>
</evidence>
<dbReference type="AlphaFoldDB" id="A0A1H2YYK8"/>
<evidence type="ECO:0000313" key="5">
    <source>
        <dbReference type="Proteomes" id="UP000183400"/>
    </source>
</evidence>
<dbReference type="STRING" id="985054.SAMN05444358_10329"/>
<evidence type="ECO:0000256" key="2">
    <source>
        <dbReference type="SAM" id="Phobius"/>
    </source>
</evidence>
<accession>A0A1H2YYK8</accession>
<gene>
    <name evidence="4" type="ORF">SAMN05444358_10329</name>
</gene>
<organism evidence="4 5">
    <name type="scientific">Ruegeria halocynthiae</name>
    <dbReference type="NCBI Taxonomy" id="985054"/>
    <lineage>
        <taxon>Bacteria</taxon>
        <taxon>Pseudomonadati</taxon>
        <taxon>Pseudomonadota</taxon>
        <taxon>Alphaproteobacteria</taxon>
        <taxon>Rhodobacterales</taxon>
        <taxon>Roseobacteraceae</taxon>
        <taxon>Ruegeria</taxon>
    </lineage>
</organism>
<feature type="region of interest" description="Disordered" evidence="1">
    <location>
        <begin position="102"/>
        <end position="159"/>
    </location>
</feature>
<proteinExistence type="predicted"/>
<name>A0A1H2YYK8_9RHOB</name>
<keyword evidence="2" id="KW-0812">Transmembrane</keyword>
<evidence type="ECO:0000259" key="3">
    <source>
        <dbReference type="Pfam" id="PF05901"/>
    </source>
</evidence>
<feature type="transmembrane region" description="Helical" evidence="2">
    <location>
        <begin position="48"/>
        <end position="68"/>
    </location>
</feature>
<dbReference type="Proteomes" id="UP000183400">
    <property type="component" value="Unassembled WGS sequence"/>
</dbReference>
<reference evidence="5" key="1">
    <citation type="submission" date="2016-10" db="EMBL/GenBank/DDBJ databases">
        <authorList>
            <person name="Varghese N."/>
            <person name="Submissions S."/>
        </authorList>
    </citation>
    <scope>NUCLEOTIDE SEQUENCE [LARGE SCALE GENOMIC DNA]</scope>
    <source>
        <strain evidence="5">DSM 27839</strain>
    </source>
</reference>
<dbReference type="EMBL" id="FNNP01000003">
    <property type="protein sequence ID" value="SDX10206.1"/>
    <property type="molecule type" value="Genomic_DNA"/>
</dbReference>
<sequence>MALPHKGFITFGMRTGKSTDETDLSPRLTRRQRRADALRRQALSPLRILLMVLALPLTTGMIAIGVYLRISDFERHEAVIHLVALAGCDTVQRIVQGPFFEGRPGYHKRNDPDGDGVACGSPGLQKPRNVAMPGGARSAPQSVEAPKERTVGTAKFLKP</sequence>